<name>A0A1I8NJB4_MUSDO</name>
<reference evidence="4" key="2">
    <citation type="submission" date="2025-04" db="UniProtKB">
        <authorList>
            <consortium name="RefSeq"/>
        </authorList>
    </citation>
    <scope>IDENTIFICATION</scope>
    <source>
        <strain evidence="4">Aabys</strain>
    </source>
</reference>
<protein>
    <submittedName>
        <fullName evidence="4">Uncharacterized protein LOC105262553</fullName>
    </submittedName>
</protein>
<dbReference type="Proteomes" id="UP001652621">
    <property type="component" value="Unplaced"/>
</dbReference>
<evidence type="ECO:0000313" key="2">
    <source>
        <dbReference type="EnsemblMetazoa" id="MDOA016057-PA"/>
    </source>
</evidence>
<evidence type="ECO:0000256" key="1">
    <source>
        <dbReference type="SAM" id="SignalP"/>
    </source>
</evidence>
<dbReference type="EnsemblMetazoa" id="MDOA016057-RA">
    <property type="protein sequence ID" value="MDOA016057-PA"/>
    <property type="gene ID" value="MDOA016057"/>
</dbReference>
<feature type="signal peptide" evidence="1">
    <location>
        <begin position="1"/>
        <end position="19"/>
    </location>
</feature>
<keyword evidence="3" id="KW-1185">Reference proteome</keyword>
<dbReference type="AlphaFoldDB" id="A0A1I8NJB4"/>
<evidence type="ECO:0000313" key="3">
    <source>
        <dbReference type="Proteomes" id="UP001652621"/>
    </source>
</evidence>
<sequence length="198" mass="20839">MKCRLQCLLFALMLGRAFSMIMVNTGGVHDKYSVETKTGTTSPAAGGSAGTAANTGATTVTTSAGQLDLSALTPILGSLLSSAGSSTAATGSATGATSVTPNLQNPTTYTPSLFNKFGGAGGGLSIFQLLKPNSIAPPRSNFSLRDITEMVTTIYNTINNSNNARFSHDLPQFYPYAYKQYYNPYEAQYPGAPQLYYV</sequence>
<dbReference type="KEGG" id="mde:105262553"/>
<dbReference type="VEuPathDB" id="VectorBase:MDOA016057"/>
<feature type="chain" id="PRO_5044561782" evidence="1">
    <location>
        <begin position="20"/>
        <end position="198"/>
    </location>
</feature>
<reference evidence="2" key="1">
    <citation type="submission" date="2020-05" db="UniProtKB">
        <authorList>
            <consortium name="EnsemblMetazoa"/>
        </authorList>
    </citation>
    <scope>IDENTIFICATION</scope>
    <source>
        <strain evidence="2">Aabys</strain>
    </source>
</reference>
<dbReference type="VEuPathDB" id="VectorBase:MDOMA2_014136"/>
<keyword evidence="1" id="KW-0732">Signal</keyword>
<dbReference type="RefSeq" id="XP_011296257.1">
    <property type="nucleotide sequence ID" value="XM_011297955.2"/>
</dbReference>
<organism evidence="2">
    <name type="scientific">Musca domestica</name>
    <name type="common">House fly</name>
    <dbReference type="NCBI Taxonomy" id="7370"/>
    <lineage>
        <taxon>Eukaryota</taxon>
        <taxon>Metazoa</taxon>
        <taxon>Ecdysozoa</taxon>
        <taxon>Arthropoda</taxon>
        <taxon>Hexapoda</taxon>
        <taxon>Insecta</taxon>
        <taxon>Pterygota</taxon>
        <taxon>Neoptera</taxon>
        <taxon>Endopterygota</taxon>
        <taxon>Diptera</taxon>
        <taxon>Brachycera</taxon>
        <taxon>Muscomorpha</taxon>
        <taxon>Muscoidea</taxon>
        <taxon>Muscidae</taxon>
        <taxon>Musca</taxon>
    </lineage>
</organism>
<gene>
    <name evidence="2" type="primary">105262553</name>
    <name evidence="4" type="synonym">LOC105262553</name>
</gene>
<accession>A0A1I8NJB4</accession>
<evidence type="ECO:0000313" key="4">
    <source>
        <dbReference type="RefSeq" id="XP_011296257.1"/>
    </source>
</evidence>
<dbReference type="GeneID" id="105262553"/>
<proteinExistence type="predicted"/>